<protein>
    <submittedName>
        <fullName evidence="1">Uncharacterized protein</fullName>
    </submittedName>
</protein>
<evidence type="ECO:0000313" key="2">
    <source>
        <dbReference type="Proteomes" id="UP001139450"/>
    </source>
</evidence>
<dbReference type="AlphaFoldDB" id="A0A9X1X3Q4"/>
<organism evidence="1 2">
    <name type="scientific">Mucilaginibacter straminoryzae</name>
    <dbReference type="NCBI Taxonomy" id="2932774"/>
    <lineage>
        <taxon>Bacteria</taxon>
        <taxon>Pseudomonadati</taxon>
        <taxon>Bacteroidota</taxon>
        <taxon>Sphingobacteriia</taxon>
        <taxon>Sphingobacteriales</taxon>
        <taxon>Sphingobacteriaceae</taxon>
        <taxon>Mucilaginibacter</taxon>
    </lineage>
</organism>
<dbReference type="EMBL" id="JALJEJ010000003">
    <property type="protein sequence ID" value="MCJ8209780.1"/>
    <property type="molecule type" value="Genomic_DNA"/>
</dbReference>
<sequence length="324" mass="36102">MKVVKLFFALFFLSILFSCGGGEVKTKQSLPKVKLPPDEQGFLDRLIHAKSLIPDSLSDVRKQFLEDSLKTAIDQWLSKQTDLKANRWIGVVMNDTVGQSLSSEHSVLQLYIPVPKTTDTTTSRFDFTRSATITMSVDMDDDAMAKTKKQLSDGDSVVFSGYFTPLSKQTPDLLSNAGSFFNSPSLDFTPTELYKKGDKIPPVRVSPDTTGLYKSPISLTAKTKVIKESGDRFLHFYITVKNVSKKPIFGSTVQWMVTTKNGKPAKVDGATGIWLPGYFNQTLAPGASETEEWEYQSTDGEKVQRILPKTVTFYNGLQWKLGKH</sequence>
<accession>A0A9X1X3Q4</accession>
<reference evidence="1" key="1">
    <citation type="submission" date="2022-04" db="EMBL/GenBank/DDBJ databases">
        <title>Mucilaginibacter sp. RS28 isolated from freshwater.</title>
        <authorList>
            <person name="Ko S.-R."/>
        </authorList>
    </citation>
    <scope>NUCLEOTIDE SEQUENCE</scope>
    <source>
        <strain evidence="1">RS28</strain>
    </source>
</reference>
<keyword evidence="2" id="KW-1185">Reference proteome</keyword>
<comment type="caution">
    <text evidence="1">The sequence shown here is derived from an EMBL/GenBank/DDBJ whole genome shotgun (WGS) entry which is preliminary data.</text>
</comment>
<dbReference type="Proteomes" id="UP001139450">
    <property type="component" value="Unassembled WGS sequence"/>
</dbReference>
<dbReference type="RefSeq" id="WP_245129612.1">
    <property type="nucleotide sequence ID" value="NZ_JALJEJ010000003.1"/>
</dbReference>
<proteinExistence type="predicted"/>
<evidence type="ECO:0000313" key="1">
    <source>
        <dbReference type="EMBL" id="MCJ8209780.1"/>
    </source>
</evidence>
<gene>
    <name evidence="1" type="ORF">MUY27_08675</name>
</gene>
<name>A0A9X1X3Q4_9SPHI</name>
<dbReference type="PROSITE" id="PS51257">
    <property type="entry name" value="PROKAR_LIPOPROTEIN"/>
    <property type="match status" value="1"/>
</dbReference>